<evidence type="ECO:0000313" key="2">
    <source>
        <dbReference type="Proteomes" id="UP001419268"/>
    </source>
</evidence>
<proteinExistence type="predicted"/>
<sequence>MLSLAKIFCNEVLVHGGCNTWSAWNRRESSLEETIKNWEIVLHTSRGRTDGYWKEEGASERAAGQVKTCHVEAGDVADQRKADTWQAVWCDEEKFGFVTKIMGESGTTHFTDIKELWYTVYMNTCLNCITLSFLYT</sequence>
<reference evidence="1 2" key="1">
    <citation type="submission" date="2024-01" db="EMBL/GenBank/DDBJ databases">
        <title>Genome assemblies of Stephania.</title>
        <authorList>
            <person name="Yang L."/>
        </authorList>
    </citation>
    <scope>NUCLEOTIDE SEQUENCE [LARGE SCALE GENOMIC DNA]</scope>
    <source>
        <strain evidence="1">JXDWG</strain>
        <tissue evidence="1">Leaf</tissue>
    </source>
</reference>
<gene>
    <name evidence="1" type="ORF">Scep_025975</name>
</gene>
<evidence type="ECO:0000313" key="1">
    <source>
        <dbReference type="EMBL" id="KAK9094506.1"/>
    </source>
</evidence>
<dbReference type="EMBL" id="JBBNAG010000011">
    <property type="protein sequence ID" value="KAK9094506.1"/>
    <property type="molecule type" value="Genomic_DNA"/>
</dbReference>
<name>A0AAP0EJ88_9MAGN</name>
<comment type="caution">
    <text evidence="1">The sequence shown here is derived from an EMBL/GenBank/DDBJ whole genome shotgun (WGS) entry which is preliminary data.</text>
</comment>
<organism evidence="1 2">
    <name type="scientific">Stephania cephalantha</name>
    <dbReference type="NCBI Taxonomy" id="152367"/>
    <lineage>
        <taxon>Eukaryota</taxon>
        <taxon>Viridiplantae</taxon>
        <taxon>Streptophyta</taxon>
        <taxon>Embryophyta</taxon>
        <taxon>Tracheophyta</taxon>
        <taxon>Spermatophyta</taxon>
        <taxon>Magnoliopsida</taxon>
        <taxon>Ranunculales</taxon>
        <taxon>Menispermaceae</taxon>
        <taxon>Menispermoideae</taxon>
        <taxon>Cissampelideae</taxon>
        <taxon>Stephania</taxon>
    </lineage>
</organism>
<protein>
    <submittedName>
        <fullName evidence="1">Uncharacterized protein</fullName>
    </submittedName>
</protein>
<accession>A0AAP0EJ88</accession>
<dbReference type="AlphaFoldDB" id="A0AAP0EJ88"/>
<dbReference type="Proteomes" id="UP001419268">
    <property type="component" value="Unassembled WGS sequence"/>
</dbReference>
<keyword evidence="2" id="KW-1185">Reference proteome</keyword>